<dbReference type="AlphaFoldDB" id="A0A8B6F295"/>
<keyword evidence="3" id="KW-1185">Reference proteome</keyword>
<evidence type="ECO:0000256" key="1">
    <source>
        <dbReference type="SAM" id="SignalP"/>
    </source>
</evidence>
<gene>
    <name evidence="2" type="ORF">MGAL_10B058602</name>
</gene>
<evidence type="ECO:0000313" key="2">
    <source>
        <dbReference type="EMBL" id="VDI43243.1"/>
    </source>
</evidence>
<dbReference type="Proteomes" id="UP000596742">
    <property type="component" value="Unassembled WGS sequence"/>
</dbReference>
<dbReference type="EMBL" id="UYJE01006122">
    <property type="protein sequence ID" value="VDI43243.1"/>
    <property type="molecule type" value="Genomic_DNA"/>
</dbReference>
<accession>A0A8B6F295</accession>
<feature type="signal peptide" evidence="1">
    <location>
        <begin position="1"/>
        <end position="24"/>
    </location>
</feature>
<organism evidence="2 3">
    <name type="scientific">Mytilus galloprovincialis</name>
    <name type="common">Mediterranean mussel</name>
    <dbReference type="NCBI Taxonomy" id="29158"/>
    <lineage>
        <taxon>Eukaryota</taxon>
        <taxon>Metazoa</taxon>
        <taxon>Spiralia</taxon>
        <taxon>Lophotrochozoa</taxon>
        <taxon>Mollusca</taxon>
        <taxon>Bivalvia</taxon>
        <taxon>Autobranchia</taxon>
        <taxon>Pteriomorphia</taxon>
        <taxon>Mytilida</taxon>
        <taxon>Mytiloidea</taxon>
        <taxon>Mytilidae</taxon>
        <taxon>Mytilinae</taxon>
        <taxon>Mytilus</taxon>
    </lineage>
</organism>
<dbReference type="OrthoDB" id="10302994at2759"/>
<name>A0A8B6F295_MYTGA</name>
<protein>
    <submittedName>
        <fullName evidence="2">Uncharacterized protein</fullName>
    </submittedName>
</protein>
<reference evidence="2" key="1">
    <citation type="submission" date="2018-11" db="EMBL/GenBank/DDBJ databases">
        <authorList>
            <person name="Alioto T."/>
            <person name="Alioto T."/>
        </authorList>
    </citation>
    <scope>NUCLEOTIDE SEQUENCE</scope>
</reference>
<sequence length="280" mass="30233">MSIHTTIMLISCILIISGDIFVYSAPVDGDGTAEISVIGTDGQIVPDITETSDATVGTAPFDDVLGKQFVDDGAVVDKDVKDLLGDIAIEEANDTVPFLNAKNLTDALVAEARKFNFSMNIFNPTAPGYNASVSLKLIDVLTEGIRVLACEEHKIEEVGCPEKDEENDCHYQIFTPLDGYGGLACRTQCIAVSCKDVPKDEEEELEAEADGTAILKNTVGETEAEKNLVDTINTMKLEHIEPIMLAMAYLKDHLKMDGNETVVNKSVGQAETELEDAIDS</sequence>
<proteinExistence type="predicted"/>
<keyword evidence="1" id="KW-0732">Signal</keyword>
<feature type="chain" id="PRO_5032338909" evidence="1">
    <location>
        <begin position="25"/>
        <end position="280"/>
    </location>
</feature>
<comment type="caution">
    <text evidence="2">The sequence shown here is derived from an EMBL/GenBank/DDBJ whole genome shotgun (WGS) entry which is preliminary data.</text>
</comment>
<evidence type="ECO:0000313" key="3">
    <source>
        <dbReference type="Proteomes" id="UP000596742"/>
    </source>
</evidence>